<gene>
    <name evidence="2" type="ORF">HHO47_03770</name>
</gene>
<dbReference type="InterPro" id="IPR050266">
    <property type="entry name" value="AB_hydrolase_sf"/>
</dbReference>
<keyword evidence="2" id="KW-0378">Hydrolase</keyword>
<keyword evidence="3" id="KW-1185">Reference proteome</keyword>
<dbReference type="InterPro" id="IPR029058">
    <property type="entry name" value="AB_hydrolase_fold"/>
</dbReference>
<organism evidence="2 3">
    <name type="scientific">Pseudoalteromonas arctica</name>
    <dbReference type="NCBI Taxonomy" id="394751"/>
    <lineage>
        <taxon>Bacteria</taxon>
        <taxon>Pseudomonadati</taxon>
        <taxon>Pseudomonadota</taxon>
        <taxon>Gammaproteobacteria</taxon>
        <taxon>Alteromonadales</taxon>
        <taxon>Pseudoalteromonadaceae</taxon>
        <taxon>Pseudoalteromonas</taxon>
    </lineage>
</organism>
<dbReference type="GO" id="GO:0016787">
    <property type="term" value="F:hydrolase activity"/>
    <property type="evidence" value="ECO:0007669"/>
    <property type="project" value="UniProtKB-KW"/>
</dbReference>
<dbReference type="SUPFAM" id="SSF53474">
    <property type="entry name" value="alpha/beta-Hydrolases"/>
    <property type="match status" value="1"/>
</dbReference>
<accession>A0A7Y0HB45</accession>
<dbReference type="Gene3D" id="3.40.50.1820">
    <property type="entry name" value="alpha/beta hydrolase"/>
    <property type="match status" value="1"/>
</dbReference>
<dbReference type="Pfam" id="PF12697">
    <property type="entry name" value="Abhydrolase_6"/>
    <property type="match status" value="1"/>
</dbReference>
<evidence type="ECO:0000259" key="1">
    <source>
        <dbReference type="Pfam" id="PF12697"/>
    </source>
</evidence>
<evidence type="ECO:0000313" key="3">
    <source>
        <dbReference type="Proteomes" id="UP000570493"/>
    </source>
</evidence>
<evidence type="ECO:0000313" key="2">
    <source>
        <dbReference type="EMBL" id="NMM39983.1"/>
    </source>
</evidence>
<name>A0A7Y0HB45_9GAMM</name>
<dbReference type="InterPro" id="IPR000073">
    <property type="entry name" value="AB_hydrolase_1"/>
</dbReference>
<dbReference type="RefSeq" id="WP_169019057.1">
    <property type="nucleotide sequence ID" value="NZ_JABBMT010000004.1"/>
</dbReference>
<dbReference type="AlphaFoldDB" id="A0A7Y0HB45"/>
<protein>
    <submittedName>
        <fullName evidence="2">Alpha/beta hydrolase</fullName>
    </submittedName>
</protein>
<dbReference type="EMBL" id="JABBMT010000004">
    <property type="protein sequence ID" value="NMM39983.1"/>
    <property type="molecule type" value="Genomic_DNA"/>
</dbReference>
<dbReference type="PANTHER" id="PTHR43798">
    <property type="entry name" value="MONOACYLGLYCEROL LIPASE"/>
    <property type="match status" value="1"/>
</dbReference>
<comment type="caution">
    <text evidence="2">The sequence shown here is derived from an EMBL/GenBank/DDBJ whole genome shotgun (WGS) entry which is preliminary data.</text>
</comment>
<reference evidence="2" key="1">
    <citation type="submission" date="2020-04" db="EMBL/GenBank/DDBJ databases">
        <title>Genome Sequencing for Pseudoaltermonas arctica.</title>
        <authorList>
            <person name="Elkins N.S."/>
        </authorList>
    </citation>
    <scope>NUCLEOTIDE SEQUENCE [LARGE SCALE GENOMIC DNA]</scope>
    <source>
        <strain evidence="2">NEC-BIFX-2020_0012</strain>
    </source>
</reference>
<dbReference type="PANTHER" id="PTHR43798:SF33">
    <property type="entry name" value="HYDROLASE, PUTATIVE (AFU_ORTHOLOGUE AFUA_2G14860)-RELATED"/>
    <property type="match status" value="1"/>
</dbReference>
<dbReference type="GO" id="GO:0016020">
    <property type="term" value="C:membrane"/>
    <property type="evidence" value="ECO:0007669"/>
    <property type="project" value="TreeGrafter"/>
</dbReference>
<proteinExistence type="predicted"/>
<sequence length="305" mass="34474">MNTEKSVRLLSTWQYPLPNGVIIRGQRTRPSGKPVIHFVHGTGFSGLTYWPMLSQLTDYYDLFIHDIQGHGNSDAGRCFYGWDNNALFTSLVWNSFAKDYPNVPVIGVGHSFGGVLTALMAAENPNSFHSLILLDPVIFSQKMLIGMKVFKFLRLKSPNPLAHRARKRKNGWESHCAAISYFKERGIFKNWDDSALQAHIIHSLYEQETTLLKLKCPPSIEAEVFASFPNNLWAALKKLNVPTHIIHGQQSYPFIKHSTSRLQKLNRLVSSQIVSGGHCFMQENPLGIAQIILTRLTDSFPKVIK</sequence>
<feature type="domain" description="AB hydrolase-1" evidence="1">
    <location>
        <begin position="38"/>
        <end position="290"/>
    </location>
</feature>
<dbReference type="Proteomes" id="UP000570493">
    <property type="component" value="Unassembled WGS sequence"/>
</dbReference>